<dbReference type="Proteomes" id="UP000005536">
    <property type="component" value="Unassembled WGS sequence"/>
</dbReference>
<gene>
    <name evidence="1" type="ORF">NEIELOOT_00288</name>
</gene>
<name>D4DMM0_NEIEG</name>
<sequence>MRNNRPSETQICRFNEYKTAFSDCRFREPEQQSFSQTFDTKELICAVS</sequence>
<organism evidence="1 2">
    <name type="scientific">Neisseria elongata subsp. glycolytica ATCC 29315</name>
    <dbReference type="NCBI Taxonomy" id="546263"/>
    <lineage>
        <taxon>Bacteria</taxon>
        <taxon>Pseudomonadati</taxon>
        <taxon>Pseudomonadota</taxon>
        <taxon>Betaproteobacteria</taxon>
        <taxon>Neisseriales</taxon>
        <taxon>Neisseriaceae</taxon>
        <taxon>Neisseria</taxon>
    </lineage>
</organism>
<proteinExistence type="predicted"/>
<dbReference type="EMBL" id="ADBF01000006">
    <property type="protein sequence ID" value="EFE50937.1"/>
    <property type="molecule type" value="Genomic_DNA"/>
</dbReference>
<reference evidence="1 2" key="1">
    <citation type="submission" date="2010-02" db="EMBL/GenBank/DDBJ databases">
        <authorList>
            <person name="Weinstock G."/>
            <person name="Sodergren E."/>
            <person name="Clifton S."/>
            <person name="Fulton L."/>
            <person name="Fulton B."/>
            <person name="Courtney L."/>
            <person name="Fronick C."/>
            <person name="Harrison M."/>
            <person name="Strong C."/>
            <person name="Farmer C."/>
            <person name="Delahaunty K."/>
            <person name="Markovic C."/>
            <person name="Hall O."/>
            <person name="Minx P."/>
            <person name="Tomlinson C."/>
            <person name="Mitreva M."/>
            <person name="Nelson J."/>
            <person name="Hou S."/>
            <person name="Wollam A."/>
            <person name="Pepin K.H."/>
            <person name="Johnson M."/>
            <person name="Bhonagiri V."/>
            <person name="Zhang X."/>
            <person name="Suruliraj S."/>
            <person name="Warren W."/>
            <person name="Chinwalla A."/>
            <person name="Mardis E.R."/>
            <person name="Wilson R.K."/>
        </authorList>
    </citation>
    <scope>NUCLEOTIDE SEQUENCE [LARGE SCALE GENOMIC DNA]</scope>
    <source>
        <strain evidence="1 2">ATCC 29315</strain>
    </source>
</reference>
<protein>
    <submittedName>
        <fullName evidence="1">Uncharacterized protein</fullName>
    </submittedName>
</protein>
<evidence type="ECO:0000313" key="2">
    <source>
        <dbReference type="Proteomes" id="UP000005536"/>
    </source>
</evidence>
<comment type="caution">
    <text evidence="1">The sequence shown here is derived from an EMBL/GenBank/DDBJ whole genome shotgun (WGS) entry which is preliminary data.</text>
</comment>
<evidence type="ECO:0000313" key="1">
    <source>
        <dbReference type="EMBL" id="EFE50937.1"/>
    </source>
</evidence>
<dbReference type="AlphaFoldDB" id="D4DMM0"/>
<accession>D4DMM0</accession>